<dbReference type="CDD" id="cd04179">
    <property type="entry name" value="DPM_DPG-synthase_like"/>
    <property type="match status" value="1"/>
</dbReference>
<comment type="caution">
    <text evidence="3">The sequence shown here is derived from an EMBL/GenBank/DDBJ whole genome shotgun (WGS) entry which is preliminary data.</text>
</comment>
<name>A0A2S6N4A2_RHOGL</name>
<dbReference type="Pfam" id="PF00535">
    <property type="entry name" value="Glycos_transf_2"/>
    <property type="match status" value="1"/>
</dbReference>
<feature type="transmembrane region" description="Helical" evidence="1">
    <location>
        <begin position="297"/>
        <end position="322"/>
    </location>
</feature>
<gene>
    <name evidence="3" type="ORF">CCS01_21610</name>
</gene>
<dbReference type="GO" id="GO:0016740">
    <property type="term" value="F:transferase activity"/>
    <property type="evidence" value="ECO:0007669"/>
    <property type="project" value="UniProtKB-KW"/>
</dbReference>
<keyword evidence="1" id="KW-0472">Membrane</keyword>
<sequence>MSAAIFRLPPSITAGHDPSLRPHGPSVAEQFGLQPPEAQVAVLIPCHNEEAAIAKVVADFRKALPDATIYVYDNNSTDRTTQRAEAAGALVRRERLQGKGHVVRRMFADIEADAYVLVDGDDTYDAAAAPEMLRLLLERHLDMVSAARHGVARGAYRAGHRFGNRLLAGLVARVFGRGISDLLSGYRVFSRRFVKSFPALSSGFETETEFSVHALALHMPVQEVLTLYRQRAAGSRSKLNTVADGLRILRAIVTLIQQEHPLEVFSLAAVLLVATGLGLGVPVVVEFVHTGLVPRLPTALSAVGLVLLGSLSLTCGLILDAVARGRKESKRLAYLAIPSAEWPE</sequence>
<keyword evidence="1" id="KW-0812">Transmembrane</keyword>
<feature type="transmembrane region" description="Helical" evidence="1">
    <location>
        <begin position="264"/>
        <end position="285"/>
    </location>
</feature>
<dbReference type="InterPro" id="IPR050256">
    <property type="entry name" value="Glycosyltransferase_2"/>
</dbReference>
<keyword evidence="4" id="KW-1185">Reference proteome</keyword>
<keyword evidence="3" id="KW-0808">Transferase</keyword>
<proteinExistence type="predicted"/>
<dbReference type="OrthoDB" id="3177103at2"/>
<dbReference type="InterPro" id="IPR001173">
    <property type="entry name" value="Glyco_trans_2-like"/>
</dbReference>
<dbReference type="SUPFAM" id="SSF53448">
    <property type="entry name" value="Nucleotide-diphospho-sugar transferases"/>
    <property type="match status" value="1"/>
</dbReference>
<dbReference type="InterPro" id="IPR029044">
    <property type="entry name" value="Nucleotide-diphossugar_trans"/>
</dbReference>
<protein>
    <submittedName>
        <fullName evidence="3">Glycosyl transferase</fullName>
    </submittedName>
</protein>
<accession>A0A2S6N4A2</accession>
<keyword evidence="1" id="KW-1133">Transmembrane helix</keyword>
<evidence type="ECO:0000313" key="4">
    <source>
        <dbReference type="Proteomes" id="UP000239724"/>
    </source>
</evidence>
<dbReference type="EMBL" id="NHRY01000227">
    <property type="protein sequence ID" value="PPQ29417.1"/>
    <property type="molecule type" value="Genomic_DNA"/>
</dbReference>
<evidence type="ECO:0000259" key="2">
    <source>
        <dbReference type="Pfam" id="PF00535"/>
    </source>
</evidence>
<dbReference type="PANTHER" id="PTHR48090">
    <property type="entry name" value="UNDECAPRENYL-PHOSPHATE 4-DEOXY-4-FORMAMIDO-L-ARABINOSE TRANSFERASE-RELATED"/>
    <property type="match status" value="1"/>
</dbReference>
<evidence type="ECO:0000313" key="3">
    <source>
        <dbReference type="EMBL" id="PPQ29417.1"/>
    </source>
</evidence>
<dbReference type="RefSeq" id="WP_104520893.1">
    <property type="nucleotide sequence ID" value="NZ_NHRY01000227.1"/>
</dbReference>
<dbReference type="PANTHER" id="PTHR48090:SF7">
    <property type="entry name" value="RFBJ PROTEIN"/>
    <property type="match status" value="1"/>
</dbReference>
<dbReference type="Gene3D" id="3.90.550.10">
    <property type="entry name" value="Spore Coat Polysaccharide Biosynthesis Protein SpsA, Chain A"/>
    <property type="match status" value="1"/>
</dbReference>
<evidence type="ECO:0000256" key="1">
    <source>
        <dbReference type="SAM" id="Phobius"/>
    </source>
</evidence>
<dbReference type="AlphaFoldDB" id="A0A2S6N4A2"/>
<organism evidence="3 4">
    <name type="scientific">Rhodopila globiformis</name>
    <name type="common">Rhodopseudomonas globiformis</name>
    <dbReference type="NCBI Taxonomy" id="1071"/>
    <lineage>
        <taxon>Bacteria</taxon>
        <taxon>Pseudomonadati</taxon>
        <taxon>Pseudomonadota</taxon>
        <taxon>Alphaproteobacteria</taxon>
        <taxon>Acetobacterales</taxon>
        <taxon>Acetobacteraceae</taxon>
        <taxon>Rhodopila</taxon>
    </lineage>
</organism>
<dbReference type="Proteomes" id="UP000239724">
    <property type="component" value="Unassembled WGS sequence"/>
</dbReference>
<reference evidence="3 4" key="1">
    <citation type="journal article" date="2018" name="Arch. Microbiol.">
        <title>New insights into the metabolic potential of the phototrophic purple bacterium Rhodopila globiformis DSM 161(T) from its draft genome sequence and evidence for a vanadium-dependent nitrogenase.</title>
        <authorList>
            <person name="Imhoff J.F."/>
            <person name="Rahn T."/>
            <person name="Kunzel S."/>
            <person name="Neulinger S.C."/>
        </authorList>
    </citation>
    <scope>NUCLEOTIDE SEQUENCE [LARGE SCALE GENOMIC DNA]</scope>
    <source>
        <strain evidence="3 4">DSM 161</strain>
    </source>
</reference>
<feature type="domain" description="Glycosyltransferase 2-like" evidence="2">
    <location>
        <begin position="42"/>
        <end position="194"/>
    </location>
</feature>